<evidence type="ECO:0000313" key="5">
    <source>
        <dbReference type="Proteomes" id="UP000033774"/>
    </source>
</evidence>
<dbReference type="GO" id="GO:0032259">
    <property type="term" value="P:methylation"/>
    <property type="evidence" value="ECO:0007669"/>
    <property type="project" value="UniProtKB-KW"/>
</dbReference>
<dbReference type="InterPro" id="IPR050210">
    <property type="entry name" value="tRNA_Adenine-N(6)_MTase"/>
</dbReference>
<sequence length="273" mass="28479">MPVRLVTKANPRVIPPDSLTETPFYGGKLRLRQPSTGYRAAIDPVLLAASLAPRAGAVLLDLGCGVGAASLCLLARRPDVAVIGVEIDPLLAELARQNAALNGFSDRFTVIDGAAEVLTAQALPPIAALFSNPPFHDPAATPSPEARRARATHGALLSDWTALAARLLPHRGTFSLIYRADGLAEVLAALTGETRSGPRFGGIRVAPLWPRAGSPAKRLLIQASLGSRAPLVLQSGLVLHGAGSAYTPQTEAILRGEAAWEMPPTAPVSDITP</sequence>
<evidence type="ECO:0000256" key="2">
    <source>
        <dbReference type="ARBA" id="ARBA00022691"/>
    </source>
</evidence>
<evidence type="ECO:0000259" key="3">
    <source>
        <dbReference type="Pfam" id="PF05175"/>
    </source>
</evidence>
<protein>
    <recommendedName>
        <fullName evidence="3">Methyltransferase small domain-containing protein</fullName>
    </recommendedName>
</protein>
<name>A0A0F3IVP3_9PROT</name>
<keyword evidence="1" id="KW-0808">Transferase</keyword>
<dbReference type="Proteomes" id="UP000033774">
    <property type="component" value="Unassembled WGS sequence"/>
</dbReference>
<evidence type="ECO:0000313" key="4">
    <source>
        <dbReference type="EMBL" id="KJV09664.1"/>
    </source>
</evidence>
<proteinExistence type="predicted"/>
<dbReference type="PANTHER" id="PTHR47739:SF1">
    <property type="entry name" value="TRNA1(VAL) (ADENINE(37)-N6)-METHYLTRANSFERASE"/>
    <property type="match status" value="1"/>
</dbReference>
<feature type="domain" description="Methyltransferase small" evidence="3">
    <location>
        <begin position="46"/>
        <end position="141"/>
    </location>
</feature>
<keyword evidence="5" id="KW-1185">Reference proteome</keyword>
<dbReference type="CDD" id="cd02440">
    <property type="entry name" value="AdoMet_MTases"/>
    <property type="match status" value="1"/>
</dbReference>
<accession>A0A0F3IVP3</accession>
<gene>
    <name evidence="4" type="ORF">VZ95_10105</name>
</gene>
<comment type="caution">
    <text evidence="4">The sequence shown here is derived from an EMBL/GenBank/DDBJ whole genome shotgun (WGS) entry which is preliminary data.</text>
</comment>
<dbReference type="Pfam" id="PF05175">
    <property type="entry name" value="MTS"/>
    <property type="match status" value="1"/>
</dbReference>
<evidence type="ECO:0000256" key="1">
    <source>
        <dbReference type="ARBA" id="ARBA00022603"/>
    </source>
</evidence>
<dbReference type="InterPro" id="IPR007848">
    <property type="entry name" value="Small_mtfrase_dom"/>
</dbReference>
<dbReference type="SUPFAM" id="SSF53335">
    <property type="entry name" value="S-adenosyl-L-methionine-dependent methyltransferases"/>
    <property type="match status" value="1"/>
</dbReference>
<dbReference type="GO" id="GO:0008168">
    <property type="term" value="F:methyltransferase activity"/>
    <property type="evidence" value="ECO:0007669"/>
    <property type="project" value="UniProtKB-KW"/>
</dbReference>
<keyword evidence="2" id="KW-0949">S-adenosyl-L-methionine</keyword>
<dbReference type="InterPro" id="IPR029063">
    <property type="entry name" value="SAM-dependent_MTases_sf"/>
</dbReference>
<dbReference type="AlphaFoldDB" id="A0A0F3IVP3"/>
<dbReference type="PANTHER" id="PTHR47739">
    <property type="entry name" value="TRNA1(VAL) (ADENINE(37)-N6)-METHYLTRANSFERASE"/>
    <property type="match status" value="1"/>
</dbReference>
<dbReference type="Gene3D" id="3.40.50.150">
    <property type="entry name" value="Vaccinia Virus protein VP39"/>
    <property type="match status" value="1"/>
</dbReference>
<dbReference type="EMBL" id="LAJY01000238">
    <property type="protein sequence ID" value="KJV09664.1"/>
    <property type="molecule type" value="Genomic_DNA"/>
</dbReference>
<keyword evidence="1" id="KW-0489">Methyltransferase</keyword>
<organism evidence="4 5">
    <name type="scientific">Elstera litoralis</name>
    <dbReference type="NCBI Taxonomy" id="552518"/>
    <lineage>
        <taxon>Bacteria</taxon>
        <taxon>Pseudomonadati</taxon>
        <taxon>Pseudomonadota</taxon>
        <taxon>Alphaproteobacteria</taxon>
        <taxon>Rhodospirillales</taxon>
        <taxon>Rhodospirillaceae</taxon>
        <taxon>Elstera</taxon>
    </lineage>
</organism>
<dbReference type="OrthoDB" id="5489421at2"/>
<reference evidence="4 5" key="1">
    <citation type="submission" date="2015-03" db="EMBL/GenBank/DDBJ databases">
        <title>Draft genome sequence of Elstera litoralis.</title>
        <authorList>
            <person name="Rahalkar M.C."/>
            <person name="Dhakephalkar P.K."/>
            <person name="Pore S.D."/>
            <person name="Arora P."/>
            <person name="Kapse N.G."/>
            <person name="Pandit P.S."/>
        </authorList>
    </citation>
    <scope>NUCLEOTIDE SEQUENCE [LARGE SCALE GENOMIC DNA]</scope>
    <source>
        <strain evidence="4 5">Dia-1</strain>
    </source>
</reference>